<evidence type="ECO:0000313" key="2">
    <source>
        <dbReference type="Proteomes" id="UP000008311"/>
    </source>
</evidence>
<accession>B9SDI8</accession>
<sequence length="141" mass="16235">MAKNILAGKHRTTSNLEPRTSRMRLFFKANQADCREIKDVLAGYEKASGQGTNKQKSSLYFSSNVGEVIRSYIRFGLGIIRDGGHEMYIGLPSLIGRNKRQVCLFSFIKDKDWHRFLGWRKKYLSRVGKEIPLETMTFVLN</sequence>
<dbReference type="eggNOG" id="KOG1075">
    <property type="taxonomic scope" value="Eukaryota"/>
</dbReference>
<protein>
    <submittedName>
        <fullName evidence="1">Uncharacterized protein</fullName>
    </submittedName>
</protein>
<name>B9SDI8_RICCO</name>
<dbReference type="InParanoid" id="B9SDI8"/>
<gene>
    <name evidence="1" type="ORF">RCOM_0419120</name>
</gene>
<dbReference type="Proteomes" id="UP000008311">
    <property type="component" value="Unassembled WGS sequence"/>
</dbReference>
<dbReference type="EMBL" id="EQ973928">
    <property type="protein sequence ID" value="EEF38267.1"/>
    <property type="molecule type" value="Genomic_DNA"/>
</dbReference>
<organism evidence="1 2">
    <name type="scientific">Ricinus communis</name>
    <name type="common">Castor bean</name>
    <dbReference type="NCBI Taxonomy" id="3988"/>
    <lineage>
        <taxon>Eukaryota</taxon>
        <taxon>Viridiplantae</taxon>
        <taxon>Streptophyta</taxon>
        <taxon>Embryophyta</taxon>
        <taxon>Tracheophyta</taxon>
        <taxon>Spermatophyta</taxon>
        <taxon>Magnoliopsida</taxon>
        <taxon>eudicotyledons</taxon>
        <taxon>Gunneridae</taxon>
        <taxon>Pentapetalae</taxon>
        <taxon>rosids</taxon>
        <taxon>fabids</taxon>
        <taxon>Malpighiales</taxon>
        <taxon>Euphorbiaceae</taxon>
        <taxon>Acalyphoideae</taxon>
        <taxon>Acalypheae</taxon>
        <taxon>Ricinus</taxon>
    </lineage>
</organism>
<proteinExistence type="predicted"/>
<keyword evidence="2" id="KW-1185">Reference proteome</keyword>
<evidence type="ECO:0000313" key="1">
    <source>
        <dbReference type="EMBL" id="EEF38267.1"/>
    </source>
</evidence>
<reference evidence="2" key="1">
    <citation type="journal article" date="2010" name="Nat. Biotechnol.">
        <title>Draft genome sequence of the oilseed species Ricinus communis.</title>
        <authorList>
            <person name="Chan A.P."/>
            <person name="Crabtree J."/>
            <person name="Zhao Q."/>
            <person name="Lorenzi H."/>
            <person name="Orvis J."/>
            <person name="Puiu D."/>
            <person name="Melake-Berhan A."/>
            <person name="Jones K.M."/>
            <person name="Redman J."/>
            <person name="Chen G."/>
            <person name="Cahoon E.B."/>
            <person name="Gedil M."/>
            <person name="Stanke M."/>
            <person name="Haas B.J."/>
            <person name="Wortman J.R."/>
            <person name="Fraser-Liggett C.M."/>
            <person name="Ravel J."/>
            <person name="Rabinowicz P.D."/>
        </authorList>
    </citation>
    <scope>NUCLEOTIDE SEQUENCE [LARGE SCALE GENOMIC DNA]</scope>
    <source>
        <strain evidence="2">cv. Hale</strain>
    </source>
</reference>
<dbReference type="AlphaFoldDB" id="B9SDI8"/>